<dbReference type="Gene3D" id="3.40.50.300">
    <property type="entry name" value="P-loop containing nucleotide triphosphate hydrolases"/>
    <property type="match status" value="1"/>
</dbReference>
<accession>A0AA36N5X6</accession>
<organism evidence="2 3">
    <name type="scientific">Effrenium voratum</name>
    <dbReference type="NCBI Taxonomy" id="2562239"/>
    <lineage>
        <taxon>Eukaryota</taxon>
        <taxon>Sar</taxon>
        <taxon>Alveolata</taxon>
        <taxon>Dinophyceae</taxon>
        <taxon>Suessiales</taxon>
        <taxon>Symbiodiniaceae</taxon>
        <taxon>Effrenium</taxon>
    </lineage>
</organism>
<name>A0AA36N5X6_9DINO</name>
<comment type="caution">
    <text evidence="2">The sequence shown here is derived from an EMBL/GenBank/DDBJ whole genome shotgun (WGS) entry which is preliminary data.</text>
</comment>
<proteinExistence type="predicted"/>
<dbReference type="InterPro" id="IPR031314">
    <property type="entry name" value="DNK_dom"/>
</dbReference>
<dbReference type="EMBL" id="CAUJNA010003355">
    <property type="protein sequence ID" value="CAJ1399995.1"/>
    <property type="molecule type" value="Genomic_DNA"/>
</dbReference>
<dbReference type="Proteomes" id="UP001178507">
    <property type="component" value="Unassembled WGS sequence"/>
</dbReference>
<dbReference type="Pfam" id="PF01712">
    <property type="entry name" value="dNK"/>
    <property type="match status" value="1"/>
</dbReference>
<dbReference type="SUPFAM" id="SSF52540">
    <property type="entry name" value="P-loop containing nucleoside triphosphate hydrolases"/>
    <property type="match status" value="1"/>
</dbReference>
<dbReference type="GO" id="GO:0019136">
    <property type="term" value="F:deoxynucleoside kinase activity"/>
    <property type="evidence" value="ECO:0007669"/>
    <property type="project" value="TreeGrafter"/>
</dbReference>
<dbReference type="PANTHER" id="PTHR10513">
    <property type="entry name" value="DEOXYNUCLEOSIDE KINASE"/>
    <property type="match status" value="1"/>
</dbReference>
<dbReference type="PANTHER" id="PTHR10513:SF35">
    <property type="entry name" value="DEOXYADENOSINE KINASE"/>
    <property type="match status" value="1"/>
</dbReference>
<evidence type="ECO:0000313" key="2">
    <source>
        <dbReference type="EMBL" id="CAJ1399995.1"/>
    </source>
</evidence>
<reference evidence="2" key="1">
    <citation type="submission" date="2023-08" db="EMBL/GenBank/DDBJ databases">
        <authorList>
            <person name="Chen Y."/>
            <person name="Shah S."/>
            <person name="Dougan E. K."/>
            <person name="Thang M."/>
            <person name="Chan C."/>
        </authorList>
    </citation>
    <scope>NUCLEOTIDE SEQUENCE</scope>
</reference>
<dbReference type="GO" id="GO:0005737">
    <property type="term" value="C:cytoplasm"/>
    <property type="evidence" value="ECO:0007669"/>
    <property type="project" value="TreeGrafter"/>
</dbReference>
<evidence type="ECO:0000259" key="1">
    <source>
        <dbReference type="Pfam" id="PF01712"/>
    </source>
</evidence>
<protein>
    <recommendedName>
        <fullName evidence="1">Deoxynucleoside kinase domain-containing protein</fullName>
    </recommendedName>
</protein>
<dbReference type="InterPro" id="IPR027417">
    <property type="entry name" value="P-loop_NTPase"/>
</dbReference>
<feature type="domain" description="Deoxynucleoside kinase" evidence="1">
    <location>
        <begin position="370"/>
        <end position="569"/>
    </location>
</feature>
<gene>
    <name evidence="2" type="ORF">EVOR1521_LOCUS23433</name>
</gene>
<dbReference type="InterPro" id="IPR050566">
    <property type="entry name" value="Deoxyribonucleoside_kinase"/>
</dbReference>
<evidence type="ECO:0000313" key="3">
    <source>
        <dbReference type="Proteomes" id="UP001178507"/>
    </source>
</evidence>
<keyword evidence="3" id="KW-1185">Reference proteome</keyword>
<dbReference type="AlphaFoldDB" id="A0AA36N5X6"/>
<sequence>MANLPESWVKWRREREKYWADMKSIAATAEAGGALDDSRQRQDLLEEIREPAQKLLNRLQRDHIASGSASIDDVPIPAGTTVSELFAQIQTAASTVALPDMQIQQCSVIVQLARILEQHLDISVPPTHASAVESSIVSAIVGLESESVSLEERGEKEKLQAELVPFRQGLEASWNMYKDGIAACPWGHMLSSGWFQGPPCHLCERQDLVRSCQSCRTDICKHCVQTLLGRPDRIQKLHLDISTIESSLSLGCRPQFDPDNPCEIGSLVAVIRQSLGRSDQQLRKAAELLLVIHCLHGPVPTKRLAAILQKHAQKAARKADTLGRVAIACTPTPQWASQTPSEPIRRCPTPCCTWWCPCCPGTVSPKYVLIVCDGVIGCGKTTLLDEIRGVEVFREPVAKHSKNSWWYLLVAFYEAMNMPESPAASQARREAVSQLENTIWAHHRGIATQRVTHAITERSCASSLHVFCKTLQESGLLEKSLFEQFAAEFRKMEKNVCHQPTLTVYFRLPVDEAMRRIQKRAKEEDRFFEKDITLKYLESLHSKYEELYQGREDVIIIDSAQPTDEMRRDVADQLQRRSEEWCKVLRNKGFPASQLDHIIGWFRSPANA</sequence>